<keyword evidence="1" id="KW-0812">Transmembrane</keyword>
<dbReference type="PATRIC" id="fig|188932.3.peg.4565"/>
<feature type="transmembrane region" description="Helical" evidence="1">
    <location>
        <begin position="333"/>
        <end position="356"/>
    </location>
</feature>
<feature type="transmembrane region" description="Helical" evidence="1">
    <location>
        <begin position="87"/>
        <end position="114"/>
    </location>
</feature>
<keyword evidence="4" id="KW-1185">Reference proteome</keyword>
<feature type="transmembrane region" description="Helical" evidence="1">
    <location>
        <begin position="270"/>
        <end position="288"/>
    </location>
</feature>
<protein>
    <recommendedName>
        <fullName evidence="2">Acyltransferase 3 domain-containing protein</fullName>
    </recommendedName>
</protein>
<evidence type="ECO:0000256" key="1">
    <source>
        <dbReference type="SAM" id="Phobius"/>
    </source>
</evidence>
<feature type="transmembrane region" description="Helical" evidence="1">
    <location>
        <begin position="362"/>
        <end position="383"/>
    </location>
</feature>
<feature type="transmembrane region" description="Helical" evidence="1">
    <location>
        <begin position="46"/>
        <end position="66"/>
    </location>
</feature>
<organism evidence="3 4">
    <name type="scientific">Pedobacter cryoconitis</name>
    <dbReference type="NCBI Taxonomy" id="188932"/>
    <lineage>
        <taxon>Bacteria</taxon>
        <taxon>Pseudomonadati</taxon>
        <taxon>Bacteroidota</taxon>
        <taxon>Sphingobacteriia</taxon>
        <taxon>Sphingobacteriales</taxon>
        <taxon>Sphingobacteriaceae</taxon>
        <taxon>Pedobacter</taxon>
    </lineage>
</organism>
<feature type="transmembrane region" description="Helical" evidence="1">
    <location>
        <begin position="211"/>
        <end position="229"/>
    </location>
</feature>
<feature type="transmembrane region" description="Helical" evidence="1">
    <location>
        <begin position="12"/>
        <end position="34"/>
    </location>
</feature>
<keyword evidence="1" id="KW-1133">Transmembrane helix</keyword>
<dbReference type="GO" id="GO:0016747">
    <property type="term" value="F:acyltransferase activity, transferring groups other than amino-acyl groups"/>
    <property type="evidence" value="ECO:0007669"/>
    <property type="project" value="InterPro"/>
</dbReference>
<feature type="domain" description="Acyltransferase 3" evidence="2">
    <location>
        <begin position="8"/>
        <end position="378"/>
    </location>
</feature>
<dbReference type="Proteomes" id="UP000071561">
    <property type="component" value="Chromosome"/>
</dbReference>
<sequence length="406" mass="47375">MKSKENLVSLDVLRGIACLLVWISHVRVATRYFVDSRFDFIQVFSAWGKESVMIFFILSGIVINLSSQNKTDQWQYFKKRFIRIYPIYLAILLICFACDNLILGHAIVPGIFIGNLLLSATLDGYLVPTMPLNPAVWSISCEAFFYLLFGLIYKSKRLSAIWVWFAVCCLSIIYRLLIVSDIGIVNHFIFLLNNSFLWILGYLVFEYRNKFQTSLSVALCGLFMIPLVTRLHQLPGNVHEVMYFVGGIFLLPLFIYLLRDDTITDRKKIVINYKWVIPIYIMSVLLLWQYSNSLASSKIIYTLLPWLSLILYYKPIQFNIKWVYNKSKPFFRFFAGISYPLYLLHMPIMYLMFYFIPDQKLIGAILCIFLTISMSYLFEIYLFKRPAALLNAYSKLRLSAAKQDQS</sequence>
<dbReference type="AlphaFoldDB" id="A0A127VIT8"/>
<evidence type="ECO:0000259" key="2">
    <source>
        <dbReference type="Pfam" id="PF01757"/>
    </source>
</evidence>
<keyword evidence="1" id="KW-0472">Membrane</keyword>
<reference evidence="3 4" key="1">
    <citation type="submission" date="2016-03" db="EMBL/GenBank/DDBJ databases">
        <title>Complete genome sequence of Pedobacter cryoconitis PAMC 27485.</title>
        <authorList>
            <person name="Lee J."/>
            <person name="Kim O.-S."/>
        </authorList>
    </citation>
    <scope>NUCLEOTIDE SEQUENCE [LARGE SCALE GENOMIC DNA]</scope>
    <source>
        <strain evidence="3 4">PAMC 27485</strain>
    </source>
</reference>
<dbReference type="Pfam" id="PF01757">
    <property type="entry name" value="Acyl_transf_3"/>
    <property type="match status" value="1"/>
</dbReference>
<accession>A0A127VIT8</accession>
<evidence type="ECO:0000313" key="4">
    <source>
        <dbReference type="Proteomes" id="UP000071561"/>
    </source>
</evidence>
<dbReference type="PANTHER" id="PTHR23028">
    <property type="entry name" value="ACETYLTRANSFERASE"/>
    <property type="match status" value="1"/>
</dbReference>
<feature type="transmembrane region" description="Helical" evidence="1">
    <location>
        <begin position="184"/>
        <end position="204"/>
    </location>
</feature>
<dbReference type="EMBL" id="CP014504">
    <property type="protein sequence ID" value="AMQ01246.1"/>
    <property type="molecule type" value="Genomic_DNA"/>
</dbReference>
<feature type="transmembrane region" description="Helical" evidence="1">
    <location>
        <begin position="160"/>
        <end position="178"/>
    </location>
</feature>
<dbReference type="OrthoDB" id="9796461at2"/>
<gene>
    <name evidence="3" type="ORF">AY601_4403</name>
</gene>
<name>A0A127VIT8_9SPHI</name>
<evidence type="ECO:0000313" key="3">
    <source>
        <dbReference type="EMBL" id="AMQ01246.1"/>
    </source>
</evidence>
<dbReference type="InterPro" id="IPR050879">
    <property type="entry name" value="Acyltransferase_3"/>
</dbReference>
<dbReference type="InterPro" id="IPR002656">
    <property type="entry name" value="Acyl_transf_3_dom"/>
</dbReference>
<dbReference type="RefSeq" id="WP_068405073.1">
    <property type="nucleotide sequence ID" value="NZ_CP014504.1"/>
</dbReference>
<proteinExistence type="predicted"/>
<feature type="transmembrane region" description="Helical" evidence="1">
    <location>
        <begin position="134"/>
        <end position="153"/>
    </location>
</feature>
<dbReference type="KEGG" id="pcm:AY601_4403"/>
<feature type="transmembrane region" description="Helical" evidence="1">
    <location>
        <begin position="241"/>
        <end position="258"/>
    </location>
</feature>
<feature type="transmembrane region" description="Helical" evidence="1">
    <location>
        <begin position="294"/>
        <end position="313"/>
    </location>
</feature>